<evidence type="ECO:0000256" key="1">
    <source>
        <dbReference type="ARBA" id="ARBA00023117"/>
    </source>
</evidence>
<dbReference type="CDD" id="cd05529">
    <property type="entry name" value="Bromo_WDR9_I_like"/>
    <property type="match status" value="1"/>
</dbReference>
<gene>
    <name evidence="5" type="primary">PHIP_2</name>
    <name evidence="5" type="ORF">g.68749</name>
</gene>
<dbReference type="PANTHER" id="PTHR16266:SF17">
    <property type="entry name" value="BRWD3"/>
    <property type="match status" value="1"/>
</dbReference>
<feature type="compositionally biased region" description="Basic residues" evidence="3">
    <location>
        <begin position="579"/>
        <end position="589"/>
    </location>
</feature>
<dbReference type="PANTHER" id="PTHR16266">
    <property type="entry name" value="WD REPEAT DOMAIN 9"/>
    <property type="match status" value="1"/>
</dbReference>
<feature type="compositionally biased region" description="Polar residues" evidence="3">
    <location>
        <begin position="932"/>
        <end position="946"/>
    </location>
</feature>
<keyword evidence="1 2" id="KW-0103">Bromodomain</keyword>
<dbReference type="GO" id="GO:0008360">
    <property type="term" value="P:regulation of cell shape"/>
    <property type="evidence" value="ECO:0007669"/>
    <property type="project" value="TreeGrafter"/>
</dbReference>
<dbReference type="Pfam" id="PF00439">
    <property type="entry name" value="Bromodomain"/>
    <property type="match status" value="2"/>
</dbReference>
<feature type="non-terminal residue" evidence="5">
    <location>
        <position position="955"/>
    </location>
</feature>
<evidence type="ECO:0000256" key="3">
    <source>
        <dbReference type="SAM" id="MobiDB-lite"/>
    </source>
</evidence>
<name>A0A146KWU5_LYGHE</name>
<feature type="region of interest" description="Disordered" evidence="3">
    <location>
        <begin position="532"/>
        <end position="955"/>
    </location>
</feature>
<feature type="compositionally biased region" description="Acidic residues" evidence="3">
    <location>
        <begin position="872"/>
        <end position="884"/>
    </location>
</feature>
<feature type="compositionally biased region" description="Polar residues" evidence="3">
    <location>
        <begin position="770"/>
        <end position="779"/>
    </location>
</feature>
<accession>A0A146KWU5</accession>
<sequence length="955" mass="107689">AGSEEPKKPPPSAPRPAVKKTTPVNINAPSCSSAPVAPLPPVEIPDSFKPSEWLSEVIPKKFPYYPQMGDEVMFFAQGYELYLKAVMMKRFYVLAESQYKPWGKLMLNEPEFVKIIGIKYELRPPRLCCLRLAIMRPNGKLTSDRFTIKYHDIPDVIDFFVLKQTYDIAMERQWKVGDKFRSMIDDGWWWGTIESRTKSNSKFLGYRIKWDNGESEAMSPWDMEPIDHNREPEVEGGSVPVLPEEIAAILYHPRGDEWPGGDRESACQRILSGLEEIMGLAVAEPFNAPVDINVYPTYSYIVEFPIDLSTVKARFENRFYRRVTAAQFDIRYLATNTEKFNEPHSSIVKQARIVTDLCLRLCKDYNVFDVPLLYRQLLDTYHSSASEPDEPKPSTSKELPRKERAAANRSLRAMNRAHQQQPDWRRDCLQLLDVLFNCQDSEPFREPVDRLEHPDYDKVIDTPMDLGTAREELLGGNYTNPLEFCKDIRMIFSNSRNYNTNKRSKIYVMTVRLSAMAEEHMKRIISNWKSSLRRQIREDQGGGKTRRKPPPRRRKKKSDSDNDSSSASEDGDSDYNSKKPARHKGRKKKPAPEIYDKNVHGESSGLRSRNVPPAKRPAPSSSGTNSEEESNALDIVNGTSCSSNEEEGTSSKAPSQVARKNKMNGDKAFKPQPANVKQLTATTVGKRRIVASSNISYKERNDSSSSSSDDGPTKNWTMNGHIRVLRPVRRVVQNAVVDETRSSGEVSESSEEEDELVIDRPDVGGKSSRPVRQTAQNHSYKVDKTSDEESSERPAGTSGVSRKVQIVGRLGRGVSQGYTVSVEDSSSDSDSDISNVGTSSNVVTSRARLVNQRRAQNVDDVVFQRNGHGSEVESEDESCSEDQDQSNGEGSPKDSGSSEESHEEVEQKVIVLRNPSAPPVGRGVKRRRQSDSDFSLKSQDTGNRTLRTVKRMNYA</sequence>
<dbReference type="SUPFAM" id="SSF47370">
    <property type="entry name" value="Bromodomain"/>
    <property type="match status" value="2"/>
</dbReference>
<dbReference type="InterPro" id="IPR001487">
    <property type="entry name" value="Bromodomain"/>
</dbReference>
<evidence type="ECO:0000259" key="4">
    <source>
        <dbReference type="PROSITE" id="PS50014"/>
    </source>
</evidence>
<dbReference type="EMBL" id="GDHC01018330">
    <property type="protein sequence ID" value="JAQ00299.1"/>
    <property type="molecule type" value="Transcribed_RNA"/>
</dbReference>
<dbReference type="PRINTS" id="PR00503">
    <property type="entry name" value="BROMODOMAIN"/>
</dbReference>
<reference evidence="5" key="1">
    <citation type="journal article" date="2016" name="Gigascience">
        <title>De novo construction of an expanded transcriptome assembly for the western tarnished plant bug, Lygus hesperus.</title>
        <authorList>
            <person name="Tassone E.E."/>
            <person name="Geib S.M."/>
            <person name="Hall B."/>
            <person name="Fabrick J.A."/>
            <person name="Brent C.S."/>
            <person name="Hull J.J."/>
        </authorList>
    </citation>
    <scope>NUCLEOTIDE SEQUENCE</scope>
</reference>
<organism evidence="5">
    <name type="scientific">Lygus hesperus</name>
    <name type="common">Western plant bug</name>
    <dbReference type="NCBI Taxonomy" id="30085"/>
    <lineage>
        <taxon>Eukaryota</taxon>
        <taxon>Metazoa</taxon>
        <taxon>Ecdysozoa</taxon>
        <taxon>Arthropoda</taxon>
        <taxon>Hexapoda</taxon>
        <taxon>Insecta</taxon>
        <taxon>Pterygota</taxon>
        <taxon>Neoptera</taxon>
        <taxon>Paraneoptera</taxon>
        <taxon>Hemiptera</taxon>
        <taxon>Heteroptera</taxon>
        <taxon>Panheteroptera</taxon>
        <taxon>Cimicomorpha</taxon>
        <taxon>Miridae</taxon>
        <taxon>Mirini</taxon>
        <taxon>Lygus</taxon>
    </lineage>
</organism>
<feature type="compositionally biased region" description="Basic residues" evidence="3">
    <location>
        <begin position="544"/>
        <end position="557"/>
    </location>
</feature>
<evidence type="ECO:0000256" key="2">
    <source>
        <dbReference type="PROSITE-ProRule" id="PRU00035"/>
    </source>
</evidence>
<dbReference type="SMART" id="SM00297">
    <property type="entry name" value="BROMO"/>
    <property type="match status" value="2"/>
</dbReference>
<dbReference type="FunFam" id="1.20.920.10:FF:000044">
    <property type="entry name" value="Bromodomain and WD repeat domain-containing 1"/>
    <property type="match status" value="1"/>
</dbReference>
<dbReference type="Pfam" id="PF25313">
    <property type="entry name" value="BRWD_AD"/>
    <property type="match status" value="1"/>
</dbReference>
<dbReference type="PROSITE" id="PS50014">
    <property type="entry name" value="BROMODOMAIN_2"/>
    <property type="match status" value="2"/>
</dbReference>
<proteinExistence type="predicted"/>
<dbReference type="Gene3D" id="1.20.920.10">
    <property type="entry name" value="Bromodomain-like"/>
    <property type="match status" value="2"/>
</dbReference>
<dbReference type="InterPro" id="IPR036427">
    <property type="entry name" value="Bromodomain-like_sf"/>
</dbReference>
<dbReference type="AlphaFoldDB" id="A0A146KWU5"/>
<dbReference type="InterPro" id="IPR057451">
    <property type="entry name" value="BRWD/PHIP_AD"/>
</dbReference>
<dbReference type="FunFam" id="1.20.920.10:FF:000066">
    <property type="entry name" value="Transcription initiation factor TFIID subunit 1"/>
    <property type="match status" value="1"/>
</dbReference>
<dbReference type="GO" id="GO:0007010">
    <property type="term" value="P:cytoskeleton organization"/>
    <property type="evidence" value="ECO:0007669"/>
    <property type="project" value="TreeGrafter"/>
</dbReference>
<feature type="non-terminal residue" evidence="5">
    <location>
        <position position="1"/>
    </location>
</feature>
<feature type="compositionally biased region" description="Basic and acidic residues" evidence="3">
    <location>
        <begin position="590"/>
        <end position="600"/>
    </location>
</feature>
<dbReference type="InterPro" id="IPR052060">
    <property type="entry name" value="Bromo_WD_repeat"/>
</dbReference>
<feature type="region of interest" description="Disordered" evidence="3">
    <location>
        <begin position="1"/>
        <end position="26"/>
    </location>
</feature>
<dbReference type="GO" id="GO:0006357">
    <property type="term" value="P:regulation of transcription by RNA polymerase II"/>
    <property type="evidence" value="ECO:0007669"/>
    <property type="project" value="TreeGrafter"/>
</dbReference>
<feature type="domain" description="Bromo" evidence="4">
    <location>
        <begin position="436"/>
        <end position="506"/>
    </location>
</feature>
<feature type="domain" description="Bromo" evidence="4">
    <location>
        <begin position="278"/>
        <end position="348"/>
    </location>
</feature>
<protein>
    <submittedName>
        <fullName evidence="5">PH-interacting protein</fullName>
    </submittedName>
</protein>
<feature type="compositionally biased region" description="Low complexity" evidence="3">
    <location>
        <begin position="832"/>
        <end position="845"/>
    </location>
</feature>
<evidence type="ECO:0000313" key="5">
    <source>
        <dbReference type="EMBL" id="JAQ00299.1"/>
    </source>
</evidence>
<feature type="region of interest" description="Disordered" evidence="3">
    <location>
        <begin position="383"/>
        <end position="405"/>
    </location>
</feature>
<dbReference type="GO" id="GO:0005634">
    <property type="term" value="C:nucleus"/>
    <property type="evidence" value="ECO:0007669"/>
    <property type="project" value="TreeGrafter"/>
</dbReference>